<dbReference type="RefSeq" id="WP_014988624.1">
    <property type="nucleotide sequence ID" value="NC_018681.1"/>
</dbReference>
<name>K0F7V0_NOCB7</name>
<keyword evidence="2" id="KW-1185">Reference proteome</keyword>
<accession>K0F7V0</accession>
<proteinExistence type="predicted"/>
<dbReference type="EMBL" id="CP003876">
    <property type="protein sequence ID" value="AFU05777.1"/>
    <property type="molecule type" value="Genomic_DNA"/>
</dbReference>
<gene>
    <name evidence="1" type="ORF">O3I_039150</name>
</gene>
<evidence type="ECO:0000313" key="2">
    <source>
        <dbReference type="Proteomes" id="UP000006304"/>
    </source>
</evidence>
<dbReference type="Proteomes" id="UP000006304">
    <property type="component" value="Chromosome"/>
</dbReference>
<dbReference type="KEGG" id="nbr:O3I_039150"/>
<organism evidence="1 2">
    <name type="scientific">Nocardia brasiliensis (strain ATCC 700358 / HUJEG-1)</name>
    <dbReference type="NCBI Taxonomy" id="1133849"/>
    <lineage>
        <taxon>Bacteria</taxon>
        <taxon>Bacillati</taxon>
        <taxon>Actinomycetota</taxon>
        <taxon>Actinomycetes</taxon>
        <taxon>Mycobacteriales</taxon>
        <taxon>Nocardiaceae</taxon>
        <taxon>Nocardia</taxon>
    </lineage>
</organism>
<protein>
    <submittedName>
        <fullName evidence="1">Beta-lactamase</fullName>
    </submittedName>
</protein>
<dbReference type="InterPro" id="IPR036628">
    <property type="entry name" value="Clp_N_dom_sf"/>
</dbReference>
<dbReference type="SUPFAM" id="SSF81923">
    <property type="entry name" value="Double Clp-N motif"/>
    <property type="match status" value="1"/>
</dbReference>
<dbReference type="STRING" id="1133849.O3I_039150"/>
<dbReference type="AlphaFoldDB" id="K0F7V0"/>
<sequence length="158" mass="16591">MTPFDEYLHAVLTEGAGAAQRDGSVTVEAQHLLLAIAGLTGTAPQRALAAAGLDQQAIHEALRKEFEHSLAAVGVPAGNAAPPTPRSYRTEQPKVGASTRLALERGFNSVPRKRDLRPAHVLLGILAAEVGIVPRALALAGVDRAALRTQVEQLLEDA</sequence>
<dbReference type="Gene3D" id="1.10.1780.10">
    <property type="entry name" value="Clp, N-terminal domain"/>
    <property type="match status" value="1"/>
</dbReference>
<reference evidence="1 2" key="1">
    <citation type="journal article" date="2012" name="J. Bacteriol.">
        <title>Complete genome sequence of Nocardia brasiliensis HUJEG-1.</title>
        <authorList>
            <person name="Vera-Cabrera L."/>
            <person name="Ortiz-Lopez R."/>
            <person name="Elizondo-Gonzalez R."/>
            <person name="Perez-Maya A.A."/>
            <person name="Ocampo-Candiani J."/>
        </authorList>
    </citation>
    <scope>NUCLEOTIDE SEQUENCE [LARGE SCALE GENOMIC DNA]</scope>
    <source>
        <strain evidence="2">ATCC 700358</strain>
    </source>
</reference>
<evidence type="ECO:0000313" key="1">
    <source>
        <dbReference type="EMBL" id="AFU05777.1"/>
    </source>
</evidence>
<dbReference type="eggNOG" id="ENOG5031PET">
    <property type="taxonomic scope" value="Bacteria"/>
</dbReference>
<dbReference type="HOGENOM" id="CLU_1523200_0_0_11"/>